<dbReference type="GO" id="GO:0031418">
    <property type="term" value="F:L-ascorbic acid binding"/>
    <property type="evidence" value="ECO:0007669"/>
    <property type="project" value="UniProtKB-KW"/>
</dbReference>
<dbReference type="PANTHER" id="PTHR12907">
    <property type="entry name" value="EGL NINE HOMOLOG-RELATED"/>
    <property type="match status" value="1"/>
</dbReference>
<evidence type="ECO:0000256" key="1">
    <source>
        <dbReference type="ARBA" id="ARBA00001961"/>
    </source>
</evidence>
<evidence type="ECO:0000256" key="5">
    <source>
        <dbReference type="ARBA" id="ARBA00023002"/>
    </source>
</evidence>
<dbReference type="PANTHER" id="PTHR12907:SF26">
    <property type="entry name" value="HIF PROLYL HYDROXYLASE, ISOFORM C"/>
    <property type="match status" value="1"/>
</dbReference>
<keyword evidence="9" id="KW-1185">Reference proteome</keyword>
<name>A0A4P9W476_9FUNG</name>
<evidence type="ECO:0000256" key="4">
    <source>
        <dbReference type="ARBA" id="ARBA00022964"/>
    </source>
</evidence>
<sequence>METPTPTASPELSPSTSPFLPHTLSERIFSLKLADLPTDLPTDADYPFPDLEDQEEEEFVDEVSEQEMLAMLDAQEDPLLVARRLRRADAGADQLVDELFEVGFVVVDGFVEAQVAEEAKVEALKMFRRGEMTPACEIRLEDDPFRDRNARNDSIRWLHPDSAPAAFAPIVAKLEELQTRLGKTIHMNGTAEFQLACYEGNGGRYERHRDAFPNDDPTDTEQRRITAICYTGPSTWTPADGGELRIHGRAGAPNVDIEPRGGRLLLFLSGVIDHEVMPAKTDRVAVTAWMK</sequence>
<dbReference type="OrthoDB" id="76265at2759"/>
<dbReference type="InterPro" id="IPR051559">
    <property type="entry name" value="HIF_prolyl_hydroxylases"/>
</dbReference>
<dbReference type="GO" id="GO:0008198">
    <property type="term" value="F:ferrous iron binding"/>
    <property type="evidence" value="ECO:0007669"/>
    <property type="project" value="TreeGrafter"/>
</dbReference>
<dbReference type="SMART" id="SM00702">
    <property type="entry name" value="P4Hc"/>
    <property type="match status" value="1"/>
</dbReference>
<keyword evidence="2" id="KW-0479">Metal-binding</keyword>
<dbReference type="GO" id="GO:0031543">
    <property type="term" value="F:peptidyl-proline dioxygenase activity"/>
    <property type="evidence" value="ECO:0007669"/>
    <property type="project" value="TreeGrafter"/>
</dbReference>
<keyword evidence="5" id="KW-0560">Oxidoreductase</keyword>
<evidence type="ECO:0000256" key="2">
    <source>
        <dbReference type="ARBA" id="ARBA00022723"/>
    </source>
</evidence>
<dbReference type="AlphaFoldDB" id="A0A4P9W476"/>
<reference evidence="9" key="1">
    <citation type="journal article" date="2018" name="Nat. Microbiol.">
        <title>Leveraging single-cell genomics to expand the fungal tree of life.</title>
        <authorList>
            <person name="Ahrendt S.R."/>
            <person name="Quandt C.A."/>
            <person name="Ciobanu D."/>
            <person name="Clum A."/>
            <person name="Salamov A."/>
            <person name="Andreopoulos B."/>
            <person name="Cheng J.F."/>
            <person name="Woyke T."/>
            <person name="Pelin A."/>
            <person name="Henrissat B."/>
            <person name="Reynolds N.K."/>
            <person name="Benny G.L."/>
            <person name="Smith M.E."/>
            <person name="James T.Y."/>
            <person name="Grigoriev I.V."/>
        </authorList>
    </citation>
    <scope>NUCLEOTIDE SEQUENCE [LARGE SCALE GENOMIC DNA]</scope>
</reference>
<dbReference type="PROSITE" id="PS51471">
    <property type="entry name" value="FE2OG_OXY"/>
    <property type="match status" value="1"/>
</dbReference>
<gene>
    <name evidence="8" type="ORF">BDK51DRAFT_39736</name>
</gene>
<dbReference type="Pfam" id="PF13640">
    <property type="entry name" value="2OG-FeII_Oxy_3"/>
    <property type="match status" value="1"/>
</dbReference>
<dbReference type="InterPro" id="IPR006620">
    <property type="entry name" value="Pro_4_hyd_alph"/>
</dbReference>
<evidence type="ECO:0000256" key="3">
    <source>
        <dbReference type="ARBA" id="ARBA00022896"/>
    </source>
</evidence>
<comment type="cofactor">
    <cofactor evidence="1">
        <name>L-ascorbate</name>
        <dbReference type="ChEBI" id="CHEBI:38290"/>
    </cofactor>
</comment>
<dbReference type="Proteomes" id="UP000269721">
    <property type="component" value="Unassembled WGS sequence"/>
</dbReference>
<dbReference type="Gene3D" id="2.60.120.620">
    <property type="entry name" value="q2cbj1_9rhob like domain"/>
    <property type="match status" value="1"/>
</dbReference>
<evidence type="ECO:0000313" key="9">
    <source>
        <dbReference type="Proteomes" id="UP000269721"/>
    </source>
</evidence>
<keyword evidence="4" id="KW-0223">Dioxygenase</keyword>
<proteinExistence type="predicted"/>
<organism evidence="8 9">
    <name type="scientific">Blyttiomyces helicus</name>
    <dbReference type="NCBI Taxonomy" id="388810"/>
    <lineage>
        <taxon>Eukaryota</taxon>
        <taxon>Fungi</taxon>
        <taxon>Fungi incertae sedis</taxon>
        <taxon>Chytridiomycota</taxon>
        <taxon>Chytridiomycota incertae sedis</taxon>
        <taxon>Chytridiomycetes</taxon>
        <taxon>Chytridiomycetes incertae sedis</taxon>
        <taxon>Blyttiomyces</taxon>
    </lineage>
</organism>
<evidence type="ECO:0000256" key="6">
    <source>
        <dbReference type="ARBA" id="ARBA00023004"/>
    </source>
</evidence>
<protein>
    <recommendedName>
        <fullName evidence="7">Fe2OG dioxygenase domain-containing protein</fullName>
    </recommendedName>
</protein>
<dbReference type="InterPro" id="IPR005123">
    <property type="entry name" value="Oxoglu/Fe-dep_dioxygenase_dom"/>
</dbReference>
<dbReference type="GO" id="GO:0071456">
    <property type="term" value="P:cellular response to hypoxia"/>
    <property type="evidence" value="ECO:0007669"/>
    <property type="project" value="TreeGrafter"/>
</dbReference>
<evidence type="ECO:0000259" key="7">
    <source>
        <dbReference type="PROSITE" id="PS51471"/>
    </source>
</evidence>
<dbReference type="EMBL" id="KZ997767">
    <property type="protein sequence ID" value="RKO86984.1"/>
    <property type="molecule type" value="Genomic_DNA"/>
</dbReference>
<dbReference type="InterPro" id="IPR044862">
    <property type="entry name" value="Pro_4_hyd_alph_FE2OG_OXY"/>
</dbReference>
<keyword evidence="6" id="KW-0408">Iron</keyword>
<keyword evidence="3" id="KW-0847">Vitamin C</keyword>
<accession>A0A4P9W476</accession>
<feature type="domain" description="Fe2OG dioxygenase" evidence="7">
    <location>
        <begin position="189"/>
        <end position="291"/>
    </location>
</feature>
<evidence type="ECO:0000313" key="8">
    <source>
        <dbReference type="EMBL" id="RKO86984.1"/>
    </source>
</evidence>